<evidence type="ECO:0000313" key="2">
    <source>
        <dbReference type="Proteomes" id="UP001162131"/>
    </source>
</evidence>
<protein>
    <submittedName>
        <fullName evidence="1">Uncharacterized protein</fullName>
    </submittedName>
</protein>
<keyword evidence="2" id="KW-1185">Reference proteome</keyword>
<sequence length="200" mass="23250">MRELSPKLSISIQIFFINPVKESIFIQISKIDFYKYMKQQTNKRQKPKSSVNLSKMKPVEVKTINKTTHLMQKTVETSITRCKKGKKPKMLNLLEKIQKNQSKEPKESPNIKSEQDPIMMDWTPIFKTIIVSRNSKGKINEEFSGRKTMSSERKDSDLNQSDDIGIIYQKENPKIWAQGIENVPCSEAPIEDKPNFPIRF</sequence>
<comment type="caution">
    <text evidence="1">The sequence shown here is derived from an EMBL/GenBank/DDBJ whole genome shotgun (WGS) entry which is preliminary data.</text>
</comment>
<dbReference type="AlphaFoldDB" id="A0AAU9J412"/>
<name>A0AAU9J412_9CILI</name>
<dbReference type="Proteomes" id="UP001162131">
    <property type="component" value="Unassembled WGS sequence"/>
</dbReference>
<organism evidence="1 2">
    <name type="scientific">Blepharisma stoltei</name>
    <dbReference type="NCBI Taxonomy" id="1481888"/>
    <lineage>
        <taxon>Eukaryota</taxon>
        <taxon>Sar</taxon>
        <taxon>Alveolata</taxon>
        <taxon>Ciliophora</taxon>
        <taxon>Postciliodesmatophora</taxon>
        <taxon>Heterotrichea</taxon>
        <taxon>Heterotrichida</taxon>
        <taxon>Blepharismidae</taxon>
        <taxon>Blepharisma</taxon>
    </lineage>
</organism>
<evidence type="ECO:0000313" key="1">
    <source>
        <dbReference type="EMBL" id="CAG9321635.1"/>
    </source>
</evidence>
<reference evidence="1" key="1">
    <citation type="submission" date="2021-09" db="EMBL/GenBank/DDBJ databases">
        <authorList>
            <consortium name="AG Swart"/>
            <person name="Singh M."/>
            <person name="Singh A."/>
            <person name="Seah K."/>
            <person name="Emmerich C."/>
        </authorList>
    </citation>
    <scope>NUCLEOTIDE SEQUENCE</scope>
    <source>
        <strain evidence="1">ATCC30299</strain>
    </source>
</reference>
<accession>A0AAU9J412</accession>
<dbReference type="EMBL" id="CAJZBQ010000028">
    <property type="protein sequence ID" value="CAG9321635.1"/>
    <property type="molecule type" value="Genomic_DNA"/>
</dbReference>
<gene>
    <name evidence="1" type="ORF">BSTOLATCC_MIC28911</name>
</gene>
<proteinExistence type="predicted"/>